<dbReference type="EMBL" id="KQ978231">
    <property type="protein sequence ID" value="KYM96095.1"/>
    <property type="molecule type" value="Genomic_DNA"/>
</dbReference>
<dbReference type="AlphaFoldDB" id="A0A195C634"/>
<name>A0A195C634_9HYME</name>
<organism evidence="1 2">
    <name type="scientific">Cyphomyrmex costatus</name>
    <dbReference type="NCBI Taxonomy" id="456900"/>
    <lineage>
        <taxon>Eukaryota</taxon>
        <taxon>Metazoa</taxon>
        <taxon>Ecdysozoa</taxon>
        <taxon>Arthropoda</taxon>
        <taxon>Hexapoda</taxon>
        <taxon>Insecta</taxon>
        <taxon>Pterygota</taxon>
        <taxon>Neoptera</taxon>
        <taxon>Endopterygota</taxon>
        <taxon>Hymenoptera</taxon>
        <taxon>Apocrita</taxon>
        <taxon>Aculeata</taxon>
        <taxon>Formicoidea</taxon>
        <taxon>Formicidae</taxon>
        <taxon>Myrmicinae</taxon>
        <taxon>Cyphomyrmex</taxon>
    </lineage>
</organism>
<evidence type="ECO:0000313" key="1">
    <source>
        <dbReference type="EMBL" id="KYM96095.1"/>
    </source>
</evidence>
<evidence type="ECO:0000313" key="2">
    <source>
        <dbReference type="Proteomes" id="UP000078542"/>
    </source>
</evidence>
<gene>
    <name evidence="1" type="ORF">ALC62_13146</name>
</gene>
<reference evidence="1 2" key="1">
    <citation type="submission" date="2016-03" db="EMBL/GenBank/DDBJ databases">
        <title>Cyphomyrmex costatus WGS genome.</title>
        <authorList>
            <person name="Nygaard S."/>
            <person name="Hu H."/>
            <person name="Boomsma J."/>
            <person name="Zhang G."/>
        </authorList>
    </citation>
    <scope>NUCLEOTIDE SEQUENCE [LARGE SCALE GENOMIC DNA]</scope>
    <source>
        <strain evidence="1">MS0001</strain>
        <tissue evidence="1">Whole body</tissue>
    </source>
</reference>
<protein>
    <submittedName>
        <fullName evidence="1">Uncharacterized protein</fullName>
    </submittedName>
</protein>
<proteinExistence type="predicted"/>
<accession>A0A195C634</accession>
<sequence>MLRPPIMTPFICSKASCAASGISYSTKAKPLCFCVTGSHDILMDLIGPLRQRTNKPAHESESLLSLHLIPLTSHLLQHKGPKAFY</sequence>
<keyword evidence="2" id="KW-1185">Reference proteome</keyword>
<dbReference type="Proteomes" id="UP000078542">
    <property type="component" value="Unassembled WGS sequence"/>
</dbReference>